<sequence>MEISLEKDNQEKSKFPIIIAMKGPSSIKKSEISRKIAAFLQHPLIDEEDITPYLQNFIPSSSIESYLLPFKIASQICSTQLDSKLGVILNTPLCNNTQFHDLVQLATSKDVSLIIIECKTENDNVQAVCQYDTMQVPKISIEITQTFVVEDFVAEILKAIESHHRQAVDNASKGNVDLIETTFRDMHMNFQLKTIPFLVLRSSNATVANNSFLVKSISALNAMNSSSTKLVQN</sequence>
<evidence type="ECO:0000313" key="1">
    <source>
        <dbReference type="EMBL" id="KDP30418.1"/>
    </source>
</evidence>
<dbReference type="PANTHER" id="PTHR37807">
    <property type="entry name" value="OS07G0160300 PROTEIN"/>
    <property type="match status" value="1"/>
</dbReference>
<proteinExistence type="predicted"/>
<reference evidence="1 2" key="1">
    <citation type="journal article" date="2014" name="PLoS ONE">
        <title>Global Analysis of Gene Expression Profiles in Physic Nut (Jatropha curcas L.) Seedlings Exposed to Salt Stress.</title>
        <authorList>
            <person name="Zhang L."/>
            <person name="Zhang C."/>
            <person name="Wu P."/>
            <person name="Chen Y."/>
            <person name="Li M."/>
            <person name="Jiang H."/>
            <person name="Wu G."/>
        </authorList>
    </citation>
    <scope>NUCLEOTIDE SEQUENCE [LARGE SCALE GENOMIC DNA]</scope>
    <source>
        <strain evidence="2">cv. GZQX0401</strain>
        <tissue evidence="1">Young leaves</tissue>
    </source>
</reference>
<dbReference type="Proteomes" id="UP000027138">
    <property type="component" value="Unassembled WGS sequence"/>
</dbReference>
<dbReference type="OrthoDB" id="851844at2759"/>
<dbReference type="AlphaFoldDB" id="A0A067K5V9"/>
<dbReference type="Gene3D" id="3.40.50.300">
    <property type="entry name" value="P-loop containing nucleotide triphosphate hydrolases"/>
    <property type="match status" value="1"/>
</dbReference>
<gene>
    <name evidence="1" type="ORF">JCGZ_18096</name>
</gene>
<protein>
    <submittedName>
        <fullName evidence="1">Uncharacterized protein</fullName>
    </submittedName>
</protein>
<dbReference type="EMBL" id="KK914683">
    <property type="protein sequence ID" value="KDP30418.1"/>
    <property type="molecule type" value="Genomic_DNA"/>
</dbReference>
<dbReference type="STRING" id="180498.A0A067K5V9"/>
<organism evidence="1 2">
    <name type="scientific">Jatropha curcas</name>
    <name type="common">Barbados nut</name>
    <dbReference type="NCBI Taxonomy" id="180498"/>
    <lineage>
        <taxon>Eukaryota</taxon>
        <taxon>Viridiplantae</taxon>
        <taxon>Streptophyta</taxon>
        <taxon>Embryophyta</taxon>
        <taxon>Tracheophyta</taxon>
        <taxon>Spermatophyta</taxon>
        <taxon>Magnoliopsida</taxon>
        <taxon>eudicotyledons</taxon>
        <taxon>Gunneridae</taxon>
        <taxon>Pentapetalae</taxon>
        <taxon>rosids</taxon>
        <taxon>fabids</taxon>
        <taxon>Malpighiales</taxon>
        <taxon>Euphorbiaceae</taxon>
        <taxon>Crotonoideae</taxon>
        <taxon>Jatropheae</taxon>
        <taxon>Jatropha</taxon>
    </lineage>
</organism>
<dbReference type="InterPro" id="IPR027417">
    <property type="entry name" value="P-loop_NTPase"/>
</dbReference>
<accession>A0A067K5V9</accession>
<keyword evidence="2" id="KW-1185">Reference proteome</keyword>
<evidence type="ECO:0000313" key="2">
    <source>
        <dbReference type="Proteomes" id="UP000027138"/>
    </source>
</evidence>
<dbReference type="PANTHER" id="PTHR37807:SF4">
    <property type="entry name" value="DC1 DOMAIN-CONTAINING PROTEIN"/>
    <property type="match status" value="1"/>
</dbReference>
<name>A0A067K5V9_JATCU</name>